<dbReference type="AlphaFoldDB" id="A0A8T0CH52"/>
<feature type="compositionally biased region" description="Low complexity" evidence="1">
    <location>
        <begin position="727"/>
        <end position="738"/>
    </location>
</feature>
<dbReference type="InterPro" id="IPR026705">
    <property type="entry name" value="Hid-1/Ecm30"/>
</dbReference>
<feature type="compositionally biased region" description="Polar residues" evidence="1">
    <location>
        <begin position="640"/>
        <end position="651"/>
    </location>
</feature>
<gene>
    <name evidence="2" type="ORF">BT93_L4252</name>
</gene>
<evidence type="ECO:0008006" key="4">
    <source>
        <dbReference type="Google" id="ProtNLM"/>
    </source>
</evidence>
<feature type="region of interest" description="Disordered" evidence="1">
    <location>
        <begin position="583"/>
        <end position="655"/>
    </location>
</feature>
<evidence type="ECO:0000313" key="3">
    <source>
        <dbReference type="Proteomes" id="UP000806378"/>
    </source>
</evidence>
<accession>A0A8T0CH52</accession>
<comment type="caution">
    <text evidence="2">The sequence shown here is derived from an EMBL/GenBank/DDBJ whole genome shotgun (WGS) entry which is preliminary data.</text>
</comment>
<dbReference type="GO" id="GO:0005797">
    <property type="term" value="C:Golgi medial cisterna"/>
    <property type="evidence" value="ECO:0007669"/>
    <property type="project" value="TreeGrafter"/>
</dbReference>
<name>A0A8T0CH52_CORYI</name>
<evidence type="ECO:0000256" key="1">
    <source>
        <dbReference type="SAM" id="MobiDB-lite"/>
    </source>
</evidence>
<dbReference type="EMBL" id="MU092979">
    <property type="protein sequence ID" value="KAF7846484.1"/>
    <property type="molecule type" value="Genomic_DNA"/>
</dbReference>
<reference evidence="2" key="1">
    <citation type="submission" date="2020-05" db="EMBL/GenBank/DDBJ databases">
        <title>WGS assembly of Corymbia citriodora subspecies variegata.</title>
        <authorList>
            <person name="Barry K."/>
            <person name="Hundley H."/>
            <person name="Shu S."/>
            <person name="Jenkins J."/>
            <person name="Grimwood J."/>
            <person name="Baten A."/>
        </authorList>
    </citation>
    <scope>NUCLEOTIDE SEQUENCE</scope>
    <source>
        <strain evidence="2">CV2-018</strain>
    </source>
</reference>
<dbReference type="PANTHER" id="PTHR21575:SF12">
    <property type="entry name" value="PROTEIN HID1"/>
    <property type="match status" value="1"/>
</dbReference>
<dbReference type="GO" id="GO:0000138">
    <property type="term" value="C:Golgi trans cisterna"/>
    <property type="evidence" value="ECO:0007669"/>
    <property type="project" value="TreeGrafter"/>
</dbReference>
<dbReference type="Pfam" id="PF12722">
    <property type="entry name" value="Hid1"/>
    <property type="match status" value="1"/>
</dbReference>
<dbReference type="GO" id="GO:0016020">
    <property type="term" value="C:membrane"/>
    <property type="evidence" value="ECO:0007669"/>
    <property type="project" value="TreeGrafter"/>
</dbReference>
<protein>
    <recommendedName>
        <fullName evidence="4">High-temperature-induced dauer-formation protein</fullName>
    </recommendedName>
</protein>
<evidence type="ECO:0000313" key="2">
    <source>
        <dbReference type="EMBL" id="KAF7846484.1"/>
    </source>
</evidence>
<dbReference type="Gramene" id="rna-gnl|WGS:JABURB|Cocit.L4252.1">
    <property type="protein sequence ID" value="cds-KAF7846484.1"/>
    <property type="gene ID" value="gene-BT93_L4252"/>
</dbReference>
<proteinExistence type="predicted"/>
<organism evidence="2 3">
    <name type="scientific">Corymbia citriodora subsp. variegata</name>
    <dbReference type="NCBI Taxonomy" id="360336"/>
    <lineage>
        <taxon>Eukaryota</taxon>
        <taxon>Viridiplantae</taxon>
        <taxon>Streptophyta</taxon>
        <taxon>Embryophyta</taxon>
        <taxon>Tracheophyta</taxon>
        <taxon>Spermatophyta</taxon>
        <taxon>Magnoliopsida</taxon>
        <taxon>eudicotyledons</taxon>
        <taxon>Gunneridae</taxon>
        <taxon>Pentapetalae</taxon>
        <taxon>rosids</taxon>
        <taxon>malvids</taxon>
        <taxon>Myrtales</taxon>
        <taxon>Myrtaceae</taxon>
        <taxon>Myrtoideae</taxon>
        <taxon>Eucalypteae</taxon>
        <taxon>Corymbia</taxon>
    </lineage>
</organism>
<feature type="compositionally biased region" description="Low complexity" evidence="1">
    <location>
        <begin position="600"/>
        <end position="615"/>
    </location>
</feature>
<dbReference type="Proteomes" id="UP000806378">
    <property type="component" value="Unassembled WGS sequence"/>
</dbReference>
<dbReference type="PANTHER" id="PTHR21575">
    <property type="entry name" value="PROTEIN HID1"/>
    <property type="match status" value="1"/>
</dbReference>
<keyword evidence="3" id="KW-1185">Reference proteome</keyword>
<sequence length="914" mass="101632">MGASESKLHFKQGIFRLSEEQAIPADDPYWTGFWELPESVEDVFSLFAPSDIRRTRDSSPENFATLLQTIITHLIELKNHPSFPDPELSQERDALNCIRVLTRLLPYVYETDDLANWRETFFWGPRTRRKKTAQSVGQVLFDESQLEEQHATEEYEAARPLAEELIDTVTDLLFTTSFTIPRLTYSKSTVNYSIWQSGVGCKTSLPTSNTLDSNRCEVLRLLLTLASESMYSPSTELPVMGTRTLTYLTTCPDKQIVLSVLCSLLNTTIKHNTNTWRLPYDQLVIQSSKQSLAVYSLQLMLILLIYPVPDPAQKNQYRHFLARLHRPEDFQFLADGLTRVLSQPTTTNTYLPGSQRQSKYAPEAIMLFWELLQANRRFRSFIIESNRMHDFVVLMVYYAVEHKSDSSWQGVVRMCIFVLQTMSVEPTFGKNLNKRFEAQDTLPAVIRLPNFRGTHADFLLTHVENLITSSKGRLDAVFPALLAIMSNISAYTQHLATRTSSKLFNLFAVFSSPSFLLANEDNYNLLVSLLESINTILEHQYAANPSLVYVACRYRRQIDTLRKFSIDGAQQLLDEEARRRKEGLDIDGHDMSRPTQTNISDSPSSRRTSTQSQPHSIDDGTFALADSDESDNEESAPPIMTQSMSAGSSSADAVPSQVRGMSEKARGKRPVGVPAFARQGSTLSMTQTISHSTSFQPTSDWLDTWLPDLPLHTLITITKALSSRLPSATNTNTANSSARRSESTSPRQSSEAIHTLLTSIPSTVDLPPIQAILSSPSPIRVHLFEWTPLSLGWYLSILWSLVYSSEMHVSTPTSATTTTVVNTVTGGTGNAIGPIGVWNGTAVKLFNVATEGRRVGPTLSQPRGAVDAVGTKLVDGLKGLNLGGLMGRASANFGALSGNTTNNASIGRDSVREV</sequence>
<feature type="region of interest" description="Disordered" evidence="1">
    <location>
        <begin position="725"/>
        <end position="751"/>
    </location>
</feature>
<dbReference type="OrthoDB" id="432953at2759"/>
<feature type="compositionally biased region" description="Basic and acidic residues" evidence="1">
    <location>
        <begin position="583"/>
        <end position="592"/>
    </location>
</feature>